<evidence type="ECO:0000313" key="2">
    <source>
        <dbReference type="Proteomes" id="UP000728647"/>
    </source>
</evidence>
<dbReference type="Proteomes" id="UP000728647">
    <property type="component" value="Unassembled WGS sequence"/>
</dbReference>
<comment type="caution">
    <text evidence="1">The sequence shown here is derived from an EMBL/GenBank/DDBJ whole genome shotgun (WGS) entry which is preliminary data.</text>
</comment>
<protein>
    <submittedName>
        <fullName evidence="1">Uncharacterized protein</fullName>
    </submittedName>
</protein>
<proteinExistence type="predicted"/>
<dbReference type="OrthoDB" id="166436at2157"/>
<accession>A0A8J8GJP7</accession>
<name>A0A8J8GJP7_9EURY</name>
<evidence type="ECO:0000313" key="1">
    <source>
        <dbReference type="EMBL" id="NUB90465.1"/>
    </source>
</evidence>
<dbReference type="AlphaFoldDB" id="A0A8J8GJP7"/>
<dbReference type="PROSITE" id="PS51257">
    <property type="entry name" value="PROKAR_LIPOPROTEIN"/>
    <property type="match status" value="1"/>
</dbReference>
<reference evidence="1" key="1">
    <citation type="submission" date="2020-06" db="EMBL/GenBank/DDBJ databases">
        <title>Haloterrigena sp. nov., an extremely halophilic archaeon isolated from a saline sediment.</title>
        <authorList>
            <person name="Liu B.-B."/>
        </authorList>
    </citation>
    <scope>NUCLEOTIDE SEQUENCE</scope>
    <source>
        <strain evidence="1">SYSU A121-1</strain>
    </source>
</reference>
<gene>
    <name evidence="1" type="ORF">HT576_05380</name>
</gene>
<organism evidence="1 2">
    <name type="scientific">Haloterrigena gelatinilytica</name>
    <dbReference type="NCBI Taxonomy" id="2741724"/>
    <lineage>
        <taxon>Archaea</taxon>
        <taxon>Methanobacteriati</taxon>
        <taxon>Methanobacteriota</taxon>
        <taxon>Stenosarchaea group</taxon>
        <taxon>Halobacteria</taxon>
        <taxon>Halobacteriales</taxon>
        <taxon>Natrialbaceae</taxon>
        <taxon>Haloterrigena</taxon>
    </lineage>
</organism>
<dbReference type="EMBL" id="JABURA010000001">
    <property type="protein sequence ID" value="NUB90465.1"/>
    <property type="molecule type" value="Genomic_DNA"/>
</dbReference>
<sequence>MHRRALLASSTTILFAGCSEVTNLMGDGYVDQTVQDEQTAGFDADAGEELTVTVENIDVAEADNESTVQPDAISFRLDHAEEGPVMTESISEPTAFDVTIETGGAHVVIVTNGAADVTVEPSE</sequence>